<dbReference type="Proteomes" id="UP001159405">
    <property type="component" value="Unassembled WGS sequence"/>
</dbReference>
<dbReference type="EMBL" id="CALNXK010000027">
    <property type="protein sequence ID" value="CAH3114411.1"/>
    <property type="molecule type" value="Genomic_DNA"/>
</dbReference>
<evidence type="ECO:0000313" key="2">
    <source>
        <dbReference type="EMBL" id="CAH3114411.1"/>
    </source>
</evidence>
<gene>
    <name evidence="2" type="ORF">PLOB_00022899</name>
</gene>
<dbReference type="Pfam" id="PF12146">
    <property type="entry name" value="Hydrolase_4"/>
    <property type="match status" value="1"/>
</dbReference>
<keyword evidence="3" id="KW-1185">Reference proteome</keyword>
<name>A0ABN8NQJ2_9CNID</name>
<dbReference type="InterPro" id="IPR022742">
    <property type="entry name" value="Hydrolase_4"/>
</dbReference>
<feature type="domain" description="Serine aminopeptidase S33" evidence="1">
    <location>
        <begin position="29"/>
        <end position="262"/>
    </location>
</feature>
<proteinExistence type="predicted"/>
<dbReference type="PRINTS" id="PR00111">
    <property type="entry name" value="ABHYDROLASE"/>
</dbReference>
<dbReference type="SUPFAM" id="SSF53474">
    <property type="entry name" value="alpha/beta-Hydrolases"/>
    <property type="match status" value="1"/>
</dbReference>
<comment type="caution">
    <text evidence="2">The sequence shown here is derived from an EMBL/GenBank/DDBJ whole genome shotgun (WGS) entry which is preliminary data.</text>
</comment>
<dbReference type="InterPro" id="IPR000073">
    <property type="entry name" value="AB_hydrolase_1"/>
</dbReference>
<sequence>MQIVSEEGSFKNVDGRNIFTKYWKPSHKKPRALVFICHGYGEHCSRYERLGNALAEQGYLAFSQDHVGHGQSEGERAQISDFSFYVKDVFKHIDQVTADNTGIPIFMFGHSMGGTIAVLSVMERPYFFAGAILSAPSIKVEANPCTVCVGRIVSWIMPSYQIRPPIDPSVLSQDPTQVEKYANDSLNWHEGMKVRWAGAILDAMNEIQRNLSRLTTPYLLVHGDGDQLVKVDGSRYLHENSPSNDKTFKVYQNGRHELLNEVEETASVVYKDILDWIHQKLP</sequence>
<evidence type="ECO:0000313" key="3">
    <source>
        <dbReference type="Proteomes" id="UP001159405"/>
    </source>
</evidence>
<dbReference type="Gene3D" id="3.40.50.1820">
    <property type="entry name" value="alpha/beta hydrolase"/>
    <property type="match status" value="1"/>
</dbReference>
<reference evidence="2 3" key="1">
    <citation type="submission" date="2022-05" db="EMBL/GenBank/DDBJ databases">
        <authorList>
            <consortium name="Genoscope - CEA"/>
            <person name="William W."/>
        </authorList>
    </citation>
    <scope>NUCLEOTIDE SEQUENCE [LARGE SCALE GENOMIC DNA]</scope>
</reference>
<evidence type="ECO:0000259" key="1">
    <source>
        <dbReference type="Pfam" id="PF12146"/>
    </source>
</evidence>
<protein>
    <recommendedName>
        <fullName evidence="1">Serine aminopeptidase S33 domain-containing protein</fullName>
    </recommendedName>
</protein>
<dbReference type="PANTHER" id="PTHR11614">
    <property type="entry name" value="PHOSPHOLIPASE-RELATED"/>
    <property type="match status" value="1"/>
</dbReference>
<dbReference type="InterPro" id="IPR051044">
    <property type="entry name" value="MAG_DAG_Lipase"/>
</dbReference>
<dbReference type="InterPro" id="IPR029058">
    <property type="entry name" value="AB_hydrolase_fold"/>
</dbReference>
<organism evidence="2 3">
    <name type="scientific">Porites lobata</name>
    <dbReference type="NCBI Taxonomy" id="104759"/>
    <lineage>
        <taxon>Eukaryota</taxon>
        <taxon>Metazoa</taxon>
        <taxon>Cnidaria</taxon>
        <taxon>Anthozoa</taxon>
        <taxon>Hexacorallia</taxon>
        <taxon>Scleractinia</taxon>
        <taxon>Fungiina</taxon>
        <taxon>Poritidae</taxon>
        <taxon>Porites</taxon>
    </lineage>
</organism>
<accession>A0ABN8NQJ2</accession>